<dbReference type="Proteomes" id="UP001175211">
    <property type="component" value="Unassembled WGS sequence"/>
</dbReference>
<dbReference type="RefSeq" id="XP_060322213.1">
    <property type="nucleotide sequence ID" value="XM_060475947.1"/>
</dbReference>
<organism evidence="1 2">
    <name type="scientific">Armillaria tabescens</name>
    <name type="common">Ringless honey mushroom</name>
    <name type="synonym">Agaricus tabescens</name>
    <dbReference type="NCBI Taxonomy" id="1929756"/>
    <lineage>
        <taxon>Eukaryota</taxon>
        <taxon>Fungi</taxon>
        <taxon>Dikarya</taxon>
        <taxon>Basidiomycota</taxon>
        <taxon>Agaricomycotina</taxon>
        <taxon>Agaricomycetes</taxon>
        <taxon>Agaricomycetidae</taxon>
        <taxon>Agaricales</taxon>
        <taxon>Marasmiineae</taxon>
        <taxon>Physalacriaceae</taxon>
        <taxon>Desarmillaria</taxon>
    </lineage>
</organism>
<protein>
    <submittedName>
        <fullName evidence="1">Uncharacterized protein</fullName>
    </submittedName>
</protein>
<dbReference type="AlphaFoldDB" id="A0AA39J6K6"/>
<accession>A0AA39J6K6</accession>
<dbReference type="GeneID" id="85359495"/>
<gene>
    <name evidence="1" type="ORF">EV420DRAFT_1623520</name>
</gene>
<keyword evidence="2" id="KW-1185">Reference proteome</keyword>
<comment type="caution">
    <text evidence="1">The sequence shown here is derived from an EMBL/GenBank/DDBJ whole genome shotgun (WGS) entry which is preliminary data.</text>
</comment>
<dbReference type="EMBL" id="JAUEPS010000130">
    <property type="protein sequence ID" value="KAK0436196.1"/>
    <property type="molecule type" value="Genomic_DNA"/>
</dbReference>
<evidence type="ECO:0000313" key="1">
    <source>
        <dbReference type="EMBL" id="KAK0436196.1"/>
    </source>
</evidence>
<name>A0AA39J6K6_ARMTA</name>
<dbReference type="PANTHER" id="PTHR31912">
    <property type="entry name" value="IP13529P"/>
    <property type="match status" value="1"/>
</dbReference>
<dbReference type="PANTHER" id="PTHR31912:SF34">
    <property type="entry name" value="NOTOCHORD-RELATED PROTEIN"/>
    <property type="match status" value="1"/>
</dbReference>
<proteinExistence type="predicted"/>
<sequence length="685" mass="77510">MILLGSVHSDLKSEDEMKIRKTLIGLLGQIKWCGVDTIRHRGPLGNVYYTNDLAAIIAQEMANPRIRPHIRHYPEDAGHRLEQCWQGQHWLNEMDTSLTTPMLRVGAQDFYIFEPTKLKNGSLVIPHHWFTRTINGQELFFAKAWPLVPVVSDSMATGYLVHECSVIEVAAADLLLSFPHLLAVYQSDGISDPCNIIGISLWKHTDPDIGNKWHAKAKGHCVLTFAMWLYCDDTSGNVSKKWNKHNSFLFTAAGLPRRMVQEESNIHFVATSNLAPPLEMLDGIVTQLEDGHTNGIWAWDSQVKEMVLLIPVILALLGDNLMQSEFACHIGLKGKFFCRVCRVKGADAADRAPNPMIPWLKAETLITLKSSFEDAVKVGAKTRHNTRKTETRVKDNHLEFFLAAIYSEGRSYILLFPYSPIWRIKGLDPHQDTPIEILHVILLGFIKYFWRDAIARLNDDQKALLTTCLNSFDVTGLGVPPLSGQMLVKYSGSLTGRDFWVIAQVAPFVLFDLVLAECYEAWVALSDMVPIIWQPVIEDIDTHLKLMETSIETFLTRTACWTPRWFNKLKFHIVRHLPEHVRHFGPAILFAMESFESFNAVIQGHRLARCNRTCHLLSGGYFPVQLHNGDREDERPQPKVQFFSDRSSDWRQCGPSPRALSLLMGADISIVPAALSWLSMESAAL</sequence>
<reference evidence="1" key="1">
    <citation type="submission" date="2023-06" db="EMBL/GenBank/DDBJ databases">
        <authorList>
            <consortium name="Lawrence Berkeley National Laboratory"/>
            <person name="Ahrendt S."/>
            <person name="Sahu N."/>
            <person name="Indic B."/>
            <person name="Wong-Bajracharya J."/>
            <person name="Merenyi Z."/>
            <person name="Ke H.-M."/>
            <person name="Monk M."/>
            <person name="Kocsube S."/>
            <person name="Drula E."/>
            <person name="Lipzen A."/>
            <person name="Balint B."/>
            <person name="Henrissat B."/>
            <person name="Andreopoulos B."/>
            <person name="Martin F.M."/>
            <person name="Harder C.B."/>
            <person name="Rigling D."/>
            <person name="Ford K.L."/>
            <person name="Foster G.D."/>
            <person name="Pangilinan J."/>
            <person name="Papanicolaou A."/>
            <person name="Barry K."/>
            <person name="LaButti K."/>
            <person name="Viragh M."/>
            <person name="Koriabine M."/>
            <person name="Yan M."/>
            <person name="Riley R."/>
            <person name="Champramary S."/>
            <person name="Plett K.L."/>
            <person name="Tsai I.J."/>
            <person name="Slot J."/>
            <person name="Sipos G."/>
            <person name="Plett J."/>
            <person name="Nagy L.G."/>
            <person name="Grigoriev I.V."/>
        </authorList>
    </citation>
    <scope>NUCLEOTIDE SEQUENCE</scope>
    <source>
        <strain evidence="1">CCBAS 213</strain>
    </source>
</reference>
<evidence type="ECO:0000313" key="2">
    <source>
        <dbReference type="Proteomes" id="UP001175211"/>
    </source>
</evidence>